<protein>
    <submittedName>
        <fullName evidence="3">Uncharacterized protein</fullName>
    </submittedName>
</protein>
<evidence type="ECO:0000256" key="1">
    <source>
        <dbReference type="SAM" id="Phobius"/>
    </source>
</evidence>
<dbReference type="AlphaFoldDB" id="A0A139AJF1"/>
<feature type="signal peptide" evidence="2">
    <location>
        <begin position="1"/>
        <end position="16"/>
    </location>
</feature>
<accession>A0A139AJF1</accession>
<proteinExistence type="predicted"/>
<dbReference type="OMA" id="MHTREME"/>
<evidence type="ECO:0000313" key="4">
    <source>
        <dbReference type="Proteomes" id="UP000070544"/>
    </source>
</evidence>
<dbReference type="Proteomes" id="UP000070544">
    <property type="component" value="Unassembled WGS sequence"/>
</dbReference>
<evidence type="ECO:0000313" key="3">
    <source>
        <dbReference type="EMBL" id="KXS16911.1"/>
    </source>
</evidence>
<name>A0A139AJF1_GONPJ</name>
<dbReference type="EMBL" id="KQ965749">
    <property type="protein sequence ID" value="KXS16911.1"/>
    <property type="molecule type" value="Genomic_DNA"/>
</dbReference>
<keyword evidence="2" id="KW-0732">Signal</keyword>
<gene>
    <name evidence="3" type="ORF">M427DRAFT_68686</name>
</gene>
<organism evidence="3 4">
    <name type="scientific">Gonapodya prolifera (strain JEL478)</name>
    <name type="common">Monoblepharis prolifera</name>
    <dbReference type="NCBI Taxonomy" id="1344416"/>
    <lineage>
        <taxon>Eukaryota</taxon>
        <taxon>Fungi</taxon>
        <taxon>Fungi incertae sedis</taxon>
        <taxon>Chytridiomycota</taxon>
        <taxon>Chytridiomycota incertae sedis</taxon>
        <taxon>Monoblepharidomycetes</taxon>
        <taxon>Monoblepharidales</taxon>
        <taxon>Gonapodyaceae</taxon>
        <taxon>Gonapodya</taxon>
    </lineage>
</organism>
<evidence type="ECO:0000256" key="2">
    <source>
        <dbReference type="SAM" id="SignalP"/>
    </source>
</evidence>
<keyword evidence="1" id="KW-1133">Transmembrane helix</keyword>
<feature type="chain" id="PRO_5007296259" evidence="2">
    <location>
        <begin position="17"/>
        <end position="257"/>
    </location>
</feature>
<keyword evidence="4" id="KW-1185">Reference proteome</keyword>
<reference evidence="3 4" key="1">
    <citation type="journal article" date="2015" name="Genome Biol. Evol.">
        <title>Phylogenomic analyses indicate that early fungi evolved digesting cell walls of algal ancestors of land plants.</title>
        <authorList>
            <person name="Chang Y."/>
            <person name="Wang S."/>
            <person name="Sekimoto S."/>
            <person name="Aerts A.L."/>
            <person name="Choi C."/>
            <person name="Clum A."/>
            <person name="LaButti K.M."/>
            <person name="Lindquist E.A."/>
            <person name="Yee Ngan C."/>
            <person name="Ohm R.A."/>
            <person name="Salamov A.A."/>
            <person name="Grigoriev I.V."/>
            <person name="Spatafora J.W."/>
            <person name="Berbee M.L."/>
        </authorList>
    </citation>
    <scope>NUCLEOTIDE SEQUENCE [LARGE SCALE GENOMIC DNA]</scope>
    <source>
        <strain evidence="3 4">JEL478</strain>
    </source>
</reference>
<feature type="transmembrane region" description="Helical" evidence="1">
    <location>
        <begin position="187"/>
        <end position="209"/>
    </location>
</feature>
<sequence>MLASFVLYSCFTFVVLIPPLIRIPENLKFVELVSYSNGQKYLVQLIQTMSYEVLIGDNTTWLRGRPEAIMKDLTQQLKDLHQNIVTGHGDKEIPPSTSIAILNSLLESHGCHIDDCTPALTGESVYNATYGFTYEAVTSPVNQIGTKNFVDDRLRFMEHTQDDIISALQTVDRLILKEFLPTGNNQALSASIALFSLALAVFLFFYVTIYSRVMHTREMEMEVLVALLHQAAQTGQPQEQLTKLIQTGGAAALMEEE</sequence>
<keyword evidence="1" id="KW-0812">Transmembrane</keyword>
<keyword evidence="1" id="KW-0472">Membrane</keyword>